<proteinExistence type="inferred from homology"/>
<evidence type="ECO:0000256" key="1">
    <source>
        <dbReference type="ARBA" id="ARBA00007637"/>
    </source>
</evidence>
<dbReference type="InterPro" id="IPR001509">
    <property type="entry name" value="Epimerase_deHydtase"/>
</dbReference>
<dbReference type="eggNOG" id="COG0451">
    <property type="taxonomic scope" value="Bacteria"/>
</dbReference>
<dbReference type="InterPro" id="IPR036291">
    <property type="entry name" value="NAD(P)-bd_dom_sf"/>
</dbReference>
<name>A9BBL3_PROM4</name>
<dbReference type="Pfam" id="PF01370">
    <property type="entry name" value="Epimerase"/>
    <property type="match status" value="1"/>
</dbReference>
<protein>
    <submittedName>
        <fullName evidence="3">Possible nucleoside-diphosphate-sugar epimerase</fullName>
    </submittedName>
</protein>
<dbReference type="HOGENOM" id="CLU_007383_1_7_3"/>
<gene>
    <name evidence="3" type="ordered locus">P9211_12941</name>
</gene>
<dbReference type="STRING" id="93059.P9211_12941"/>
<dbReference type="SUPFAM" id="SSF51735">
    <property type="entry name" value="NAD(P)-binding Rossmann-fold domains"/>
    <property type="match status" value="1"/>
</dbReference>
<dbReference type="OrthoDB" id="9811743at2"/>
<accession>A9BBL3</accession>
<feature type="domain" description="NAD-dependent epimerase/dehydratase" evidence="2">
    <location>
        <begin position="7"/>
        <end position="235"/>
    </location>
</feature>
<dbReference type="KEGG" id="pmj:P9211_12941"/>
<dbReference type="Gene3D" id="3.40.50.720">
    <property type="entry name" value="NAD(P)-binding Rossmann-like Domain"/>
    <property type="match status" value="1"/>
</dbReference>
<dbReference type="RefSeq" id="WP_012195846.1">
    <property type="nucleotide sequence ID" value="NC_009976.1"/>
</dbReference>
<dbReference type="Proteomes" id="UP000000788">
    <property type="component" value="Chromosome"/>
</dbReference>
<evidence type="ECO:0000259" key="2">
    <source>
        <dbReference type="Pfam" id="PF01370"/>
    </source>
</evidence>
<comment type="similarity">
    <text evidence="1">Belongs to the NAD(P)-dependent epimerase/dehydratase family.</text>
</comment>
<sequence length="307" mass="34843">MVIKKSALVSGGSGFIGSHVIDSLLEDDYNVISISKNQPIGTKYNPKATYIVHDITRPIPKNILERISNVEYIVNCSGYIDHRSFESGGQSVFDNNMKSLINLVEIAKAIPLRTMIHLGSSDEYGDIGSPIDEKAREKPISPYSLSKVMCSHYLQHLFRSKSFPVIILRPFLIYGEKQKTDRFLPFIIKECINKKEFKVTEGYQLRDYCYVKDFTSAIRNCIENKSAYGEIINIGSGKPISIREVTNKVVNIIGYGKPLYGEVAYRDSESMALYPNLEKAKSILNWSANYEMEDSLYSVINWYKNNV</sequence>
<keyword evidence="4" id="KW-1185">Reference proteome</keyword>
<organism evidence="3 4">
    <name type="scientific">Prochlorococcus marinus (strain MIT 9211)</name>
    <dbReference type="NCBI Taxonomy" id="93059"/>
    <lineage>
        <taxon>Bacteria</taxon>
        <taxon>Bacillati</taxon>
        <taxon>Cyanobacteriota</taxon>
        <taxon>Cyanophyceae</taxon>
        <taxon>Synechococcales</taxon>
        <taxon>Prochlorococcaceae</taxon>
        <taxon>Prochlorococcus</taxon>
    </lineage>
</organism>
<dbReference type="AlphaFoldDB" id="A9BBL3"/>
<evidence type="ECO:0000313" key="3">
    <source>
        <dbReference type="EMBL" id="ABX09225.1"/>
    </source>
</evidence>
<dbReference type="EMBL" id="CP000878">
    <property type="protein sequence ID" value="ABX09225.1"/>
    <property type="molecule type" value="Genomic_DNA"/>
</dbReference>
<evidence type="ECO:0000313" key="4">
    <source>
        <dbReference type="Proteomes" id="UP000000788"/>
    </source>
</evidence>
<reference evidence="3 4" key="1">
    <citation type="journal article" date="2007" name="PLoS Genet.">
        <title>Patterns and implications of gene gain and loss in the evolution of Prochlorococcus.</title>
        <authorList>
            <person name="Kettler G.C."/>
            <person name="Martiny A.C."/>
            <person name="Huang K."/>
            <person name="Zucker J."/>
            <person name="Coleman M.L."/>
            <person name="Rodrigue S."/>
            <person name="Chen F."/>
            <person name="Lapidus A."/>
            <person name="Ferriera S."/>
            <person name="Johnson J."/>
            <person name="Steglich C."/>
            <person name="Church G.M."/>
            <person name="Richardson P."/>
            <person name="Chisholm S.W."/>
        </authorList>
    </citation>
    <scope>NUCLEOTIDE SEQUENCE [LARGE SCALE GENOMIC DNA]</scope>
    <source>
        <strain evidence="4">MIT 9211</strain>
    </source>
</reference>
<dbReference type="PANTHER" id="PTHR43000">
    <property type="entry name" value="DTDP-D-GLUCOSE 4,6-DEHYDRATASE-RELATED"/>
    <property type="match status" value="1"/>
</dbReference>